<dbReference type="SUPFAM" id="SSF69705">
    <property type="entry name" value="Transcription factor NusA, N-terminal domain"/>
    <property type="match status" value="1"/>
</dbReference>
<dbReference type="PROSITE" id="PS50084">
    <property type="entry name" value="KH_TYPE_1"/>
    <property type="match status" value="1"/>
</dbReference>
<dbReference type="EMBL" id="MWBO01000008">
    <property type="protein sequence ID" value="OQA53193.1"/>
    <property type="molecule type" value="Genomic_DNA"/>
</dbReference>
<evidence type="ECO:0000256" key="5">
    <source>
        <dbReference type="ARBA" id="ARBA00023015"/>
    </source>
</evidence>
<dbReference type="SMART" id="SM00322">
    <property type="entry name" value="KH"/>
    <property type="match status" value="2"/>
</dbReference>
<dbReference type="GO" id="GO:0003723">
    <property type="term" value="F:RNA binding"/>
    <property type="evidence" value="ECO:0007669"/>
    <property type="project" value="UniProtKB-UniRule"/>
</dbReference>
<dbReference type="InterPro" id="IPR013735">
    <property type="entry name" value="TF_NusA_N"/>
</dbReference>
<dbReference type="InterPro" id="IPR012340">
    <property type="entry name" value="NA-bd_OB-fold"/>
</dbReference>
<dbReference type="SUPFAM" id="SSF54814">
    <property type="entry name" value="Prokaryotic type KH domain (KH-domain type II)"/>
    <property type="match status" value="2"/>
</dbReference>
<evidence type="ECO:0000256" key="2">
    <source>
        <dbReference type="ARBA" id="ARBA00022490"/>
    </source>
</evidence>
<dbReference type="InterPro" id="IPR025249">
    <property type="entry name" value="TF_NusA_KH_1st"/>
</dbReference>
<comment type="caution">
    <text evidence="11">The sequence shown here is derived from an EMBL/GenBank/DDBJ whole genome shotgun (WGS) entry which is preliminary data.</text>
</comment>
<dbReference type="PANTHER" id="PTHR22648">
    <property type="entry name" value="TRANSCRIPTION TERMINATION FACTOR NUSA"/>
    <property type="match status" value="1"/>
</dbReference>
<evidence type="ECO:0000256" key="4">
    <source>
        <dbReference type="ARBA" id="ARBA00022884"/>
    </source>
</evidence>
<dbReference type="InterPro" id="IPR058582">
    <property type="entry name" value="KH_NusA_2nd"/>
</dbReference>
<comment type="similarity">
    <text evidence="7">Belongs to the NusA family.</text>
</comment>
<dbReference type="InterPro" id="IPR004087">
    <property type="entry name" value="KH_dom"/>
</dbReference>
<evidence type="ECO:0000256" key="3">
    <source>
        <dbReference type="ARBA" id="ARBA00022814"/>
    </source>
</evidence>
<reference evidence="11" key="1">
    <citation type="submission" date="2017-02" db="EMBL/GenBank/DDBJ databases">
        <title>Delving into the versatile metabolic prowess of the omnipresent phylum Bacteroidetes.</title>
        <authorList>
            <person name="Nobu M.K."/>
            <person name="Mei R."/>
            <person name="Narihiro T."/>
            <person name="Kuroda K."/>
            <person name="Liu W.-T."/>
        </authorList>
    </citation>
    <scope>NUCLEOTIDE SEQUENCE</scope>
    <source>
        <strain evidence="11">ADurb.Bin280</strain>
    </source>
</reference>
<dbReference type="InterPro" id="IPR009019">
    <property type="entry name" value="KH_sf_prok-type"/>
</dbReference>
<gene>
    <name evidence="7" type="primary">nusA</name>
    <name evidence="11" type="ORF">BWY43_00120</name>
</gene>
<dbReference type="Pfam" id="PF08529">
    <property type="entry name" value="NusA_N"/>
    <property type="match status" value="1"/>
</dbReference>
<keyword evidence="6 7" id="KW-0804">Transcription</keyword>
<dbReference type="SUPFAM" id="SSF50249">
    <property type="entry name" value="Nucleic acid-binding proteins"/>
    <property type="match status" value="1"/>
</dbReference>
<dbReference type="GO" id="GO:0003700">
    <property type="term" value="F:DNA-binding transcription factor activity"/>
    <property type="evidence" value="ECO:0007669"/>
    <property type="project" value="InterPro"/>
</dbReference>
<dbReference type="CDD" id="cd02134">
    <property type="entry name" value="KH-II_NusA_rpt1"/>
    <property type="match status" value="1"/>
</dbReference>
<dbReference type="InterPro" id="IPR010213">
    <property type="entry name" value="TF_NusA"/>
</dbReference>
<feature type="region of interest" description="Disordered" evidence="8">
    <location>
        <begin position="348"/>
        <end position="370"/>
    </location>
</feature>
<evidence type="ECO:0000259" key="10">
    <source>
        <dbReference type="SMART" id="SM00322"/>
    </source>
</evidence>
<dbReference type="FunFam" id="3.30.300.20:FF:000005">
    <property type="entry name" value="Transcription termination/antitermination protein NusA"/>
    <property type="match status" value="1"/>
</dbReference>
<dbReference type="InterPro" id="IPR036555">
    <property type="entry name" value="NusA_N_sf"/>
</dbReference>
<feature type="compositionally biased region" description="Acidic residues" evidence="8">
    <location>
        <begin position="360"/>
        <end position="370"/>
    </location>
</feature>
<feature type="domain" description="K Homology" evidence="10">
    <location>
        <begin position="236"/>
        <end position="311"/>
    </location>
</feature>
<feature type="domain" description="K Homology" evidence="10">
    <location>
        <begin position="312"/>
        <end position="366"/>
    </location>
</feature>
<dbReference type="InterPro" id="IPR015946">
    <property type="entry name" value="KH_dom-like_a/b"/>
</dbReference>
<dbReference type="Pfam" id="PF26594">
    <property type="entry name" value="KH_NusA_2nd"/>
    <property type="match status" value="1"/>
</dbReference>
<sequence>MQIGEFLSAIKMLAEEKGLEESVVMEAVESALGAAYRKDYGKSGQIIKAKIDTAKNTLKIWRVYNVIDENEQESINEEADLTVEQAKKIKKDAKVGDEIEVELESKQDFGRVAAQTAKQVIIQKLREAERDVLYREFKTKENKIINSSVQRLEGQNVIIDLNKINGMMLPNDQIPGERYYTGQRLKVWVSEVEESNRGPRILVSRSRSEFILGLFAQEVPEIESGSIEIAGISREAGSRTKIAVKSNDENLDPVGSVVGQRGTRVQAVLSEIPNEKIDIILYDEDPEVYITNALSPAKIQKIKFNKKEKIAKIWVDDDQLSLAIGRGGQNVRLASKLTGWTLDIVKDEKKDDQKTKTDDEITGEEADQNE</sequence>
<evidence type="ECO:0000256" key="7">
    <source>
        <dbReference type="HAMAP-Rule" id="MF_00945"/>
    </source>
</evidence>
<dbReference type="AlphaFoldDB" id="A0A1V5SG29"/>
<comment type="function">
    <text evidence="7">Participates in both transcription termination and antitermination.</text>
</comment>
<dbReference type="GO" id="GO:0005829">
    <property type="term" value="C:cytosol"/>
    <property type="evidence" value="ECO:0007669"/>
    <property type="project" value="TreeGrafter"/>
</dbReference>
<evidence type="ECO:0000259" key="9">
    <source>
        <dbReference type="SMART" id="SM00316"/>
    </source>
</evidence>
<dbReference type="Gene3D" id="2.40.50.140">
    <property type="entry name" value="Nucleic acid-binding proteins"/>
    <property type="match status" value="1"/>
</dbReference>
<evidence type="ECO:0000313" key="11">
    <source>
        <dbReference type="EMBL" id="OQA53193.1"/>
    </source>
</evidence>
<dbReference type="Gene3D" id="3.30.1480.10">
    <property type="entry name" value="NusA, N-terminal domain"/>
    <property type="match status" value="1"/>
</dbReference>
<dbReference type="InterPro" id="IPR003029">
    <property type="entry name" value="S1_domain"/>
</dbReference>
<comment type="subunit">
    <text evidence="7">Monomer. Binds directly to the core enzyme of the DNA-dependent RNA polymerase and to nascent RNA.</text>
</comment>
<name>A0A1V5SG29_9BACT</name>
<dbReference type="InterPro" id="IPR030842">
    <property type="entry name" value="TF_NusA_bacterial"/>
</dbReference>
<organism evidence="11">
    <name type="scientific">candidate division WS2 bacterium ADurb.Bin280</name>
    <dbReference type="NCBI Taxonomy" id="1852829"/>
    <lineage>
        <taxon>Bacteria</taxon>
        <taxon>candidate division WS2</taxon>
    </lineage>
</organism>
<accession>A0A1V5SG29</accession>
<dbReference type="FunFam" id="3.30.300.20:FF:000002">
    <property type="entry name" value="Transcription termination/antitermination protein NusA"/>
    <property type="match status" value="1"/>
</dbReference>
<dbReference type="CDD" id="cd22529">
    <property type="entry name" value="KH-II_NusA_rpt2"/>
    <property type="match status" value="1"/>
</dbReference>
<keyword evidence="3 7" id="KW-0889">Transcription antitermination</keyword>
<protein>
    <recommendedName>
        <fullName evidence="7">Transcription termination/antitermination protein NusA</fullName>
    </recommendedName>
</protein>
<evidence type="ECO:0000256" key="6">
    <source>
        <dbReference type="ARBA" id="ARBA00023163"/>
    </source>
</evidence>
<dbReference type="NCBIfam" id="TIGR01953">
    <property type="entry name" value="NusA"/>
    <property type="match status" value="1"/>
</dbReference>
<dbReference type="SMART" id="SM00316">
    <property type="entry name" value="S1"/>
    <property type="match status" value="1"/>
</dbReference>
<evidence type="ECO:0000256" key="8">
    <source>
        <dbReference type="SAM" id="MobiDB-lite"/>
    </source>
</evidence>
<keyword evidence="5 7" id="KW-0805">Transcription regulation</keyword>
<feature type="compositionally biased region" description="Basic and acidic residues" evidence="8">
    <location>
        <begin position="348"/>
        <end position="359"/>
    </location>
</feature>
<dbReference type="Proteomes" id="UP000485367">
    <property type="component" value="Unassembled WGS sequence"/>
</dbReference>
<feature type="domain" description="S1 motif" evidence="9">
    <location>
        <begin position="140"/>
        <end position="206"/>
    </location>
</feature>
<proteinExistence type="inferred from homology"/>
<evidence type="ECO:0000256" key="1">
    <source>
        <dbReference type="ARBA" id="ARBA00022472"/>
    </source>
</evidence>
<dbReference type="GO" id="GO:0031564">
    <property type="term" value="P:transcription antitermination"/>
    <property type="evidence" value="ECO:0007669"/>
    <property type="project" value="UniProtKB-UniRule"/>
</dbReference>
<dbReference type="Gene3D" id="3.30.300.20">
    <property type="match status" value="2"/>
</dbReference>
<dbReference type="HAMAP" id="MF_00945_B">
    <property type="entry name" value="NusA_B"/>
    <property type="match status" value="1"/>
</dbReference>
<keyword evidence="4 7" id="KW-0694">RNA-binding</keyword>
<comment type="subcellular location">
    <subcellularLocation>
        <location evidence="7">Cytoplasm</location>
    </subcellularLocation>
</comment>
<keyword evidence="1 7" id="KW-0806">Transcription termination</keyword>
<dbReference type="CDD" id="cd04455">
    <property type="entry name" value="S1_NusA"/>
    <property type="match status" value="1"/>
</dbReference>
<keyword evidence="2 7" id="KW-0963">Cytoplasm</keyword>
<dbReference type="GO" id="GO:0006353">
    <property type="term" value="P:DNA-templated transcription termination"/>
    <property type="evidence" value="ECO:0007669"/>
    <property type="project" value="UniProtKB-UniRule"/>
</dbReference>
<dbReference type="PANTHER" id="PTHR22648:SF0">
    <property type="entry name" value="TRANSCRIPTION TERMINATION_ANTITERMINATION PROTEIN NUSA"/>
    <property type="match status" value="1"/>
</dbReference>
<dbReference type="Pfam" id="PF13184">
    <property type="entry name" value="KH_NusA_1st"/>
    <property type="match status" value="1"/>
</dbReference>